<dbReference type="AlphaFoldDB" id="A0A2U2PAB8"/>
<keyword evidence="1" id="KW-0472">Membrane</keyword>
<dbReference type="Proteomes" id="UP000245647">
    <property type="component" value="Unassembled WGS sequence"/>
</dbReference>
<dbReference type="Gene3D" id="2.60.40.1120">
    <property type="entry name" value="Carboxypeptidase-like, regulatory domain"/>
    <property type="match status" value="1"/>
</dbReference>
<proteinExistence type="inferred from homology"/>
<comment type="similarity">
    <text evidence="1">Belongs to the TonB-dependent receptor family.</text>
</comment>
<dbReference type="Pfam" id="PF13715">
    <property type="entry name" value="CarbopepD_reg_2"/>
    <property type="match status" value="1"/>
</dbReference>
<dbReference type="FunFam" id="2.60.40.1120:FF:000003">
    <property type="entry name" value="Outer membrane protein Omp121"/>
    <property type="match status" value="1"/>
</dbReference>
<dbReference type="OrthoDB" id="9768177at2"/>
<comment type="caution">
    <text evidence="3">The sequence shown here is derived from an EMBL/GenBank/DDBJ whole genome shotgun (WGS) entry which is preliminary data.</text>
</comment>
<dbReference type="PROSITE" id="PS52016">
    <property type="entry name" value="TONB_DEPENDENT_REC_3"/>
    <property type="match status" value="1"/>
</dbReference>
<dbReference type="NCBIfam" id="TIGR04057">
    <property type="entry name" value="SusC_RagA_signa"/>
    <property type="match status" value="1"/>
</dbReference>
<dbReference type="SUPFAM" id="SSF56935">
    <property type="entry name" value="Porins"/>
    <property type="match status" value="1"/>
</dbReference>
<feature type="domain" description="TonB-dependent receptor plug" evidence="2">
    <location>
        <begin position="222"/>
        <end position="329"/>
    </location>
</feature>
<evidence type="ECO:0000313" key="4">
    <source>
        <dbReference type="Proteomes" id="UP000245647"/>
    </source>
</evidence>
<name>A0A2U2PAB8_9SPHI</name>
<gene>
    <name evidence="3" type="ORF">DDR33_22885</name>
</gene>
<dbReference type="EMBL" id="QEAS01000027">
    <property type="protein sequence ID" value="PWG78322.1"/>
    <property type="molecule type" value="Genomic_DNA"/>
</dbReference>
<dbReference type="Gene3D" id="2.170.130.10">
    <property type="entry name" value="TonB-dependent receptor, plug domain"/>
    <property type="match status" value="1"/>
</dbReference>
<dbReference type="InterPro" id="IPR008969">
    <property type="entry name" value="CarboxyPept-like_regulatory"/>
</dbReference>
<dbReference type="SUPFAM" id="SSF49464">
    <property type="entry name" value="Carboxypeptidase regulatory domain-like"/>
    <property type="match status" value="1"/>
</dbReference>
<dbReference type="InterPro" id="IPR023996">
    <property type="entry name" value="TonB-dep_OMP_SusC/RagA"/>
</dbReference>
<reference evidence="3 4" key="1">
    <citation type="submission" date="2018-04" db="EMBL/GenBank/DDBJ databases">
        <title>Pedobacter chongqingensis sp. nov., isolated from a rottenly hemp rope.</title>
        <authorList>
            <person name="Cai Y."/>
        </authorList>
    </citation>
    <scope>NUCLEOTIDE SEQUENCE [LARGE SCALE GENOMIC DNA]</scope>
    <source>
        <strain evidence="3 4">FJ4-8</strain>
    </source>
</reference>
<dbReference type="GO" id="GO:0009279">
    <property type="term" value="C:cell outer membrane"/>
    <property type="evidence" value="ECO:0007669"/>
    <property type="project" value="UniProtKB-SubCell"/>
</dbReference>
<protein>
    <submittedName>
        <fullName evidence="3">TonB-dependent receptor</fullName>
    </submittedName>
</protein>
<keyword evidence="1" id="KW-0812">Transmembrane</keyword>
<dbReference type="Pfam" id="PF07715">
    <property type="entry name" value="Plug"/>
    <property type="match status" value="1"/>
</dbReference>
<keyword evidence="4" id="KW-1185">Reference proteome</keyword>
<comment type="subcellular location">
    <subcellularLocation>
        <location evidence="1">Cell outer membrane</location>
        <topology evidence="1">Multi-pass membrane protein</topology>
    </subcellularLocation>
</comment>
<evidence type="ECO:0000313" key="3">
    <source>
        <dbReference type="EMBL" id="PWG78322.1"/>
    </source>
</evidence>
<evidence type="ECO:0000256" key="1">
    <source>
        <dbReference type="PROSITE-ProRule" id="PRU01360"/>
    </source>
</evidence>
<organism evidence="3 4">
    <name type="scientific">Pararcticibacter amylolyticus</name>
    <dbReference type="NCBI Taxonomy" id="2173175"/>
    <lineage>
        <taxon>Bacteria</taxon>
        <taxon>Pseudomonadati</taxon>
        <taxon>Bacteroidota</taxon>
        <taxon>Sphingobacteriia</taxon>
        <taxon>Sphingobacteriales</taxon>
        <taxon>Sphingobacteriaceae</taxon>
        <taxon>Pararcticibacter</taxon>
    </lineage>
</organism>
<keyword evidence="1" id="KW-0813">Transport</keyword>
<dbReference type="InterPro" id="IPR012910">
    <property type="entry name" value="Plug_dom"/>
</dbReference>
<dbReference type="InterPro" id="IPR023997">
    <property type="entry name" value="TonB-dep_OMP_SusC/RagA_CS"/>
</dbReference>
<keyword evidence="3" id="KW-0675">Receptor</keyword>
<accession>A0A2U2PAB8</accession>
<keyword evidence="1" id="KW-0998">Cell outer membrane</keyword>
<dbReference type="InterPro" id="IPR037066">
    <property type="entry name" value="Plug_dom_sf"/>
</dbReference>
<dbReference type="FunFam" id="2.170.130.10:FF:000003">
    <property type="entry name" value="SusC/RagA family TonB-linked outer membrane protein"/>
    <property type="match status" value="1"/>
</dbReference>
<evidence type="ECO:0000259" key="2">
    <source>
        <dbReference type="Pfam" id="PF07715"/>
    </source>
</evidence>
<dbReference type="NCBIfam" id="TIGR04056">
    <property type="entry name" value="OMP_RagA_SusC"/>
    <property type="match status" value="1"/>
</dbReference>
<keyword evidence="1" id="KW-1134">Transmembrane beta strand</keyword>
<sequence length="1195" mass="133676">MYKKYSARSCGAGRYCLKKYLIAMKLTAILIVVGILQTTAASFAQKVSISVSNAQVKDVLYQLTRKTGYSFIADAALLEKLKPVTLKVKNEQLKDVLEKCFDPEKFEFLFNESESVVIKSRTASSLPLMQSRVRGKVSDENGEALPGASVTIKGAGRGTSTDVNGNFTLTNVPSNATLVITFIGMQTREIAVNGRSEINVVLKSQSFSVDEVVIVGYGQQKKESVTAAISTIGTKDLVQSPVANISNALAGRLSGLTAIQTSGKPGDDKSTLYIRGIGTYTDQTSPLIMVDGVARTSYNEIDANEIESVSMLKDASATAVYGVRGANGVILITTKRGQQGEPKIAVSSQTAVSEFTREPKFVNSYEYASLQNEKSFQLYWVNHAKDADIKTWNDFLIKREANWVKEASLYYTPEQLLFYKNAHTPTLSSGEKNPYYNPYFYPDVNWTDQIFKNFAPQSQVNANISGGTEALKYFVSLGYLTQGGLFKTDYMKFSDEMDFRKKRYNVRGNFDFDVNKNFRISVDVGTQFVNISGMSNDGFIWEKRILWSNPMSSAGIIDGKFVVPYSNPQASLNPLYEIANATDYNLTDNSTLNSSVKLSHKLDFITNGLSVNARGAYDSYFSSRTGGRYNPVYYGISPNPNGDVLDPVFSQLREETPPERWSPWHNGKWRKIYGEFSLNYNRSFGNHAVSGLFLYNLERFYDPGLAYHLPKSYTGLATRFTYGYKSRYLAEFNMGYNGSENFPEGKRFGLLPAYSLGWVASNESFFPKNDLVTYLKFRGSLGKVGNDNIGGARYLYLPDVWTYGGTGYPYMDYTFGTISDRNNVKGSQEGTLGNPNVTWETATKANIGFEAHFLKDKLSVTYDHFSEKRVDILSYRGTVPAIVQATLPPYNLGEVKNWGNELEVNFRSRAGKFDYWIKGNIANNENKIIFRDEAISDGLEYQAETGRPIGQGLYLQADGLYTSWADLYNIDTNGDPVLAEPVRALNKDGQPYTNGQGLPVYQKDLGYGGVAVQPGEVRLKDVNEDGVVNEKDYIRTGNTTIPKITYGIAFGFNWKGFDFSTLLQGVGGVAKFAMSQRHFNKQESLFEVDLHRFTQERYNNGEKIYFPLAAYDHTGAENTYFLKNTSYMRLKNLEIGYTVKPEFLQRIGIRSARIYANGNNLTTWSPNEIWGDPENLAYIGYPLTRTYNLGLNINF</sequence>
<dbReference type="InterPro" id="IPR039426">
    <property type="entry name" value="TonB-dep_rcpt-like"/>
</dbReference>